<keyword evidence="2" id="KW-1133">Transmembrane helix</keyword>
<proteinExistence type="predicted"/>
<gene>
    <name evidence="4" type="ORF">CYMTET_40593</name>
</gene>
<feature type="transmembrane region" description="Helical" evidence="2">
    <location>
        <begin position="226"/>
        <end position="250"/>
    </location>
</feature>
<reference evidence="4 5" key="1">
    <citation type="journal article" date="2015" name="Genome Biol. Evol.">
        <title>Comparative Genomics of a Bacterivorous Green Alga Reveals Evolutionary Causalities and Consequences of Phago-Mixotrophic Mode of Nutrition.</title>
        <authorList>
            <person name="Burns J.A."/>
            <person name="Paasch A."/>
            <person name="Narechania A."/>
            <person name="Kim E."/>
        </authorList>
    </citation>
    <scope>NUCLEOTIDE SEQUENCE [LARGE SCALE GENOMIC DNA]</scope>
    <source>
        <strain evidence="4 5">PLY_AMNH</strain>
    </source>
</reference>
<evidence type="ECO:0000256" key="1">
    <source>
        <dbReference type="SAM" id="MobiDB-lite"/>
    </source>
</evidence>
<protein>
    <submittedName>
        <fullName evidence="4">Uncharacterized protein</fullName>
    </submittedName>
</protein>
<feature type="region of interest" description="Disordered" evidence="1">
    <location>
        <begin position="190"/>
        <end position="219"/>
    </location>
</feature>
<keyword evidence="2" id="KW-0812">Transmembrane</keyword>
<evidence type="ECO:0000313" key="4">
    <source>
        <dbReference type="EMBL" id="KAK3250009.1"/>
    </source>
</evidence>
<evidence type="ECO:0000313" key="5">
    <source>
        <dbReference type="Proteomes" id="UP001190700"/>
    </source>
</evidence>
<comment type="caution">
    <text evidence="4">The sequence shown here is derived from an EMBL/GenBank/DDBJ whole genome shotgun (WGS) entry which is preliminary data.</text>
</comment>
<keyword evidence="3" id="KW-0732">Signal</keyword>
<name>A0AAE0C954_9CHLO</name>
<feature type="chain" id="PRO_5042140618" evidence="3">
    <location>
        <begin position="20"/>
        <end position="270"/>
    </location>
</feature>
<organism evidence="4 5">
    <name type="scientific">Cymbomonas tetramitiformis</name>
    <dbReference type="NCBI Taxonomy" id="36881"/>
    <lineage>
        <taxon>Eukaryota</taxon>
        <taxon>Viridiplantae</taxon>
        <taxon>Chlorophyta</taxon>
        <taxon>Pyramimonadophyceae</taxon>
        <taxon>Pyramimonadales</taxon>
        <taxon>Pyramimonadaceae</taxon>
        <taxon>Cymbomonas</taxon>
    </lineage>
</organism>
<evidence type="ECO:0000256" key="2">
    <source>
        <dbReference type="SAM" id="Phobius"/>
    </source>
</evidence>
<sequence>MMRTSSTILLVSLISSALADDPLHLTLDKCQQVDGRECPAGYFVKGFSGTRSFLGRSAPSPPLICCRPTPTAVDGTTLFPVRSAWSNSWKHHQAATTADCLAHHQFVSGFSGSFLSFNLLPAFCATPTLQHNNAEYTVAPCSEGCQSVKSTTCGDNQMLAGTRHFEMMASNLADTPLNCCPLCTSRPQSPPSPPSLVSPPQSQTPTPSPVTPTTKSHHHHHSITGVGAFFISLFATLAFFGLAVGGVMLFRFLRERYFQEEDHGFVYVAL</sequence>
<feature type="signal peptide" evidence="3">
    <location>
        <begin position="1"/>
        <end position="19"/>
    </location>
</feature>
<evidence type="ECO:0000256" key="3">
    <source>
        <dbReference type="SAM" id="SignalP"/>
    </source>
</evidence>
<dbReference type="AlphaFoldDB" id="A0AAE0C954"/>
<dbReference type="EMBL" id="LGRX02026960">
    <property type="protein sequence ID" value="KAK3250009.1"/>
    <property type="molecule type" value="Genomic_DNA"/>
</dbReference>
<keyword evidence="2" id="KW-0472">Membrane</keyword>
<keyword evidence="5" id="KW-1185">Reference proteome</keyword>
<dbReference type="Proteomes" id="UP001190700">
    <property type="component" value="Unassembled WGS sequence"/>
</dbReference>
<accession>A0AAE0C954</accession>